<feature type="domain" description="TFIIS-type" evidence="13">
    <location>
        <begin position="76"/>
        <end position="116"/>
    </location>
</feature>
<proteinExistence type="inferred from homology"/>
<dbReference type="GO" id="GO:0003899">
    <property type="term" value="F:DNA-directed RNA polymerase activity"/>
    <property type="evidence" value="ECO:0007669"/>
    <property type="project" value="InterPro"/>
</dbReference>
<feature type="binding site" evidence="10">
    <location>
        <position position="33"/>
    </location>
    <ligand>
        <name>Zn(2+)</name>
        <dbReference type="ChEBI" id="CHEBI:29105"/>
        <label>1</label>
    </ligand>
</feature>
<feature type="binding site" evidence="10">
    <location>
        <position position="14"/>
    </location>
    <ligand>
        <name>Zn(2+)</name>
        <dbReference type="ChEBI" id="CHEBI:29105"/>
        <label>1</label>
    </ligand>
</feature>
<feature type="binding site" evidence="10">
    <location>
        <position position="108"/>
    </location>
    <ligand>
        <name>Zn(2+)</name>
        <dbReference type="ChEBI" id="CHEBI:29105"/>
        <label>2</label>
    </ligand>
</feature>
<dbReference type="InterPro" id="IPR001529">
    <property type="entry name" value="Zn_ribbon_RPB9"/>
</dbReference>
<feature type="binding site" evidence="10">
    <location>
        <position position="80"/>
    </location>
    <ligand>
        <name>Zn(2+)</name>
        <dbReference type="ChEBI" id="CHEBI:29105"/>
        <label>2</label>
    </ligand>
</feature>
<sequence>MAPPKSVYKYCRECNNLLYPKADVHRRILLRACRNCQYEEEADAALVYRNDLLTITKEQPGVIQDIETDPTLPRRSEVPCPHCHHPEAVFYQDQSKRHETRMTVFLVCTSCKKIFTDPRVGSVVRPAGA</sequence>
<evidence type="ECO:0000256" key="8">
    <source>
        <dbReference type="ARBA" id="ARBA00023242"/>
    </source>
</evidence>
<dbReference type="SMART" id="SM00440">
    <property type="entry name" value="ZnF_C2C2"/>
    <property type="match status" value="1"/>
</dbReference>
<comment type="subunit">
    <text evidence="2">Component of the RNA polymerase II (Pol II) complex consisting of 12 subunits.</text>
</comment>
<evidence type="ECO:0000313" key="14">
    <source>
        <dbReference type="EMBL" id="CED83160.1"/>
    </source>
</evidence>
<dbReference type="SMART" id="SM00661">
    <property type="entry name" value="RPOL9"/>
    <property type="match status" value="1"/>
</dbReference>
<dbReference type="PIRSF" id="PIRSF005586">
    <property type="entry name" value="RNApol_RpoM"/>
    <property type="match status" value="1"/>
</dbReference>
<dbReference type="PROSITE" id="PS01030">
    <property type="entry name" value="RNA_POL_M_15KD"/>
    <property type="match status" value="1"/>
</dbReference>
<dbReference type="GO" id="GO:0006367">
    <property type="term" value="P:transcription initiation at RNA polymerase II promoter"/>
    <property type="evidence" value="ECO:0007669"/>
    <property type="project" value="TreeGrafter"/>
</dbReference>
<dbReference type="GO" id="GO:0001193">
    <property type="term" value="P:maintenance of transcriptional fidelity during transcription elongation by RNA polymerase II"/>
    <property type="evidence" value="ECO:0007669"/>
    <property type="project" value="TreeGrafter"/>
</dbReference>
<evidence type="ECO:0000256" key="4">
    <source>
        <dbReference type="ARBA" id="ARBA00022723"/>
    </source>
</evidence>
<dbReference type="Gene3D" id="2.20.25.10">
    <property type="match status" value="2"/>
</dbReference>
<feature type="zinc finger region" description="C4-type" evidence="11">
    <location>
        <begin position="11"/>
        <end position="36"/>
    </location>
</feature>
<evidence type="ECO:0000256" key="7">
    <source>
        <dbReference type="ARBA" id="ARBA00023163"/>
    </source>
</evidence>
<dbReference type="InterPro" id="IPR012164">
    <property type="entry name" value="Rpa12/Rpb9/Rpc10/TFS"/>
</dbReference>
<dbReference type="GO" id="GO:0005730">
    <property type="term" value="C:nucleolus"/>
    <property type="evidence" value="ECO:0007669"/>
    <property type="project" value="UniProtKB-SubCell"/>
</dbReference>
<feature type="binding site" evidence="10">
    <location>
        <position position="83"/>
    </location>
    <ligand>
        <name>Zn(2+)</name>
        <dbReference type="ChEBI" id="CHEBI:29105"/>
        <label>2</label>
    </ligand>
</feature>
<dbReference type="SUPFAM" id="SSF57783">
    <property type="entry name" value="Zinc beta-ribbon"/>
    <property type="match status" value="2"/>
</dbReference>
<evidence type="ECO:0000256" key="12">
    <source>
        <dbReference type="RuleBase" id="RU003474"/>
    </source>
</evidence>
<evidence type="ECO:0000256" key="2">
    <source>
        <dbReference type="ARBA" id="ARBA00011730"/>
    </source>
</evidence>
<accession>A0A0F7SRL9</accession>
<dbReference type="InterPro" id="IPR019761">
    <property type="entry name" value="DNA-dir_RNA_pol-M_15_CS"/>
</dbReference>
<name>A0A0F7SRL9_PHARH</name>
<evidence type="ECO:0000256" key="6">
    <source>
        <dbReference type="ARBA" id="ARBA00022833"/>
    </source>
</evidence>
<evidence type="ECO:0000256" key="11">
    <source>
        <dbReference type="PIRSR" id="PIRSR005586-2"/>
    </source>
</evidence>
<dbReference type="InterPro" id="IPR001222">
    <property type="entry name" value="Znf_TFIIS"/>
</dbReference>
<dbReference type="GO" id="GO:0005665">
    <property type="term" value="C:RNA polymerase II, core complex"/>
    <property type="evidence" value="ECO:0007669"/>
    <property type="project" value="TreeGrafter"/>
</dbReference>
<dbReference type="GO" id="GO:0006283">
    <property type="term" value="P:transcription-coupled nucleotide-excision repair"/>
    <property type="evidence" value="ECO:0007669"/>
    <property type="project" value="TreeGrafter"/>
</dbReference>
<evidence type="ECO:0000259" key="13">
    <source>
        <dbReference type="PROSITE" id="PS51133"/>
    </source>
</evidence>
<dbReference type="GO" id="GO:0008270">
    <property type="term" value="F:zinc ion binding"/>
    <property type="evidence" value="ECO:0007669"/>
    <property type="project" value="UniProtKB-KW"/>
</dbReference>
<evidence type="ECO:0000256" key="5">
    <source>
        <dbReference type="ARBA" id="ARBA00022771"/>
    </source>
</evidence>
<keyword evidence="7 9" id="KW-0804">Transcription</keyword>
<dbReference type="PANTHER" id="PTHR11239">
    <property type="entry name" value="DNA-DIRECTED RNA POLYMERASE"/>
    <property type="match status" value="1"/>
</dbReference>
<protein>
    <recommendedName>
        <fullName evidence="9">DNA-directed RNA polymerase subunit</fullName>
    </recommendedName>
</protein>
<keyword evidence="5 11" id="KW-0863">Zinc-finger</keyword>
<comment type="function">
    <text evidence="9">DNA-dependent RNA polymerase catalyzes the transcription of DNA into RNA using the four ribonucleoside triphosphates as substrates.</text>
</comment>
<dbReference type="Pfam" id="PF01096">
    <property type="entry name" value="Zn_ribbon_TFIIS"/>
    <property type="match status" value="1"/>
</dbReference>
<keyword evidence="3 9" id="KW-0240">DNA-directed RNA polymerase</keyword>
<feature type="binding site" evidence="10">
    <location>
        <position position="36"/>
    </location>
    <ligand>
        <name>Zn(2+)</name>
        <dbReference type="ChEBI" id="CHEBI:29105"/>
        <label>1</label>
    </ligand>
</feature>
<dbReference type="CDD" id="cd10508">
    <property type="entry name" value="Zn-ribbon_RPB9"/>
    <property type="match status" value="1"/>
</dbReference>
<dbReference type="PROSITE" id="PS51133">
    <property type="entry name" value="ZF_TFIIS_2"/>
    <property type="match status" value="1"/>
</dbReference>
<feature type="binding site" evidence="10">
    <location>
        <position position="11"/>
    </location>
    <ligand>
        <name>Zn(2+)</name>
        <dbReference type="ChEBI" id="CHEBI:29105"/>
        <label>1</label>
    </ligand>
</feature>
<evidence type="ECO:0000256" key="10">
    <source>
        <dbReference type="PIRSR" id="PIRSR005586-1"/>
    </source>
</evidence>
<dbReference type="GO" id="GO:0003676">
    <property type="term" value="F:nucleic acid binding"/>
    <property type="evidence" value="ECO:0007669"/>
    <property type="project" value="InterPro"/>
</dbReference>
<keyword evidence="4 10" id="KW-0479">Metal-binding</keyword>
<evidence type="ECO:0000256" key="1">
    <source>
        <dbReference type="ARBA" id="ARBA00004604"/>
    </source>
</evidence>
<evidence type="ECO:0000256" key="3">
    <source>
        <dbReference type="ARBA" id="ARBA00022478"/>
    </source>
</evidence>
<reference evidence="14" key="1">
    <citation type="submission" date="2014-08" db="EMBL/GenBank/DDBJ databases">
        <authorList>
            <person name="Sharma Rahul"/>
            <person name="Thines Marco"/>
        </authorList>
    </citation>
    <scope>NUCLEOTIDE SEQUENCE</scope>
</reference>
<comment type="subcellular location">
    <subcellularLocation>
        <location evidence="1">Nucleus</location>
        <location evidence="1">Nucleolus</location>
    </subcellularLocation>
</comment>
<evidence type="ECO:0000256" key="9">
    <source>
        <dbReference type="PIRNR" id="PIRNR005586"/>
    </source>
</evidence>
<dbReference type="AlphaFoldDB" id="A0A0F7SRL9"/>
<dbReference type="Pfam" id="PF02150">
    <property type="entry name" value="Zn_ribbon_RPB9"/>
    <property type="match status" value="1"/>
</dbReference>
<dbReference type="EMBL" id="LN483142">
    <property type="protein sequence ID" value="CED83160.1"/>
    <property type="molecule type" value="Genomic_DNA"/>
</dbReference>
<dbReference type="PANTHER" id="PTHR11239:SF1">
    <property type="entry name" value="DNA-DIRECTED RNA POLYMERASE II SUBUNIT RPB9"/>
    <property type="match status" value="1"/>
</dbReference>
<dbReference type="InterPro" id="IPR034012">
    <property type="entry name" value="Zn_ribbon_RPB9_C"/>
</dbReference>
<feature type="binding site" evidence="10">
    <location>
        <position position="111"/>
    </location>
    <ligand>
        <name>Zn(2+)</name>
        <dbReference type="ChEBI" id="CHEBI:29105"/>
        <label>2</label>
    </ligand>
</feature>
<comment type="similarity">
    <text evidence="9 12">Belongs to the archaeal rpoM/eukaryotic RPA12/RPB9/RPC11 RNA polymerase family.</text>
</comment>
<keyword evidence="8 9" id="KW-0539">Nucleus</keyword>
<keyword evidence="6 10" id="KW-0862">Zinc</keyword>
<organism evidence="14">
    <name type="scientific">Phaffia rhodozyma</name>
    <name type="common">Yeast</name>
    <name type="synonym">Xanthophyllomyces dendrorhous</name>
    <dbReference type="NCBI Taxonomy" id="264483"/>
    <lineage>
        <taxon>Eukaryota</taxon>
        <taxon>Fungi</taxon>
        <taxon>Dikarya</taxon>
        <taxon>Basidiomycota</taxon>
        <taxon>Agaricomycotina</taxon>
        <taxon>Tremellomycetes</taxon>
        <taxon>Cystofilobasidiales</taxon>
        <taxon>Mrakiaceae</taxon>
        <taxon>Phaffia</taxon>
    </lineage>
</organism>